<dbReference type="Proteomes" id="UP000199321">
    <property type="component" value="Unassembled WGS sequence"/>
</dbReference>
<proteinExistence type="predicted"/>
<evidence type="ECO:0000313" key="2">
    <source>
        <dbReference type="Proteomes" id="UP000199321"/>
    </source>
</evidence>
<keyword evidence="2" id="KW-1185">Reference proteome</keyword>
<gene>
    <name evidence="1" type="ORF">SAMN05421855_1274</name>
</gene>
<accession>A0A1G7JSE3</accession>
<dbReference type="EMBL" id="FNBA01000027">
    <property type="protein sequence ID" value="SDF27862.1"/>
    <property type="molecule type" value="Genomic_DNA"/>
</dbReference>
<protein>
    <submittedName>
        <fullName evidence="1">Uncharacterized protein</fullName>
    </submittedName>
</protein>
<organism evidence="1 2">
    <name type="scientific">Ulvibacter litoralis</name>
    <dbReference type="NCBI Taxonomy" id="227084"/>
    <lineage>
        <taxon>Bacteria</taxon>
        <taxon>Pseudomonadati</taxon>
        <taxon>Bacteroidota</taxon>
        <taxon>Flavobacteriia</taxon>
        <taxon>Flavobacteriales</taxon>
        <taxon>Flavobacteriaceae</taxon>
        <taxon>Ulvibacter</taxon>
    </lineage>
</organism>
<dbReference type="AlphaFoldDB" id="A0A1G7JSE3"/>
<evidence type="ECO:0000313" key="1">
    <source>
        <dbReference type="EMBL" id="SDF27862.1"/>
    </source>
</evidence>
<sequence length="175" mass="20608">MRTSNTKLTELKSNIGYIGFAKYSDSKTSDSIDITDIIRFLQIHFSVENVTKNRAETDHLPFPFRTENLTTNDIHKIDDNLLNEVKKIFLSFEKDWENFATDLNSFEFDLENVDIKLKELDFSYPCFMLTIDDFKPESDKIHALYNEMGYIYDYFFFIIFSDSNGEFMTLEISSD</sequence>
<name>A0A1G7JSE3_9FLAO</name>
<reference evidence="1 2" key="1">
    <citation type="submission" date="2016-10" db="EMBL/GenBank/DDBJ databases">
        <authorList>
            <person name="de Groot N.N."/>
        </authorList>
    </citation>
    <scope>NUCLEOTIDE SEQUENCE [LARGE SCALE GENOMIC DNA]</scope>
    <source>
        <strain evidence="1 2">DSM 16195</strain>
    </source>
</reference>